<organism evidence="1 2">
    <name type="scientific">Cryomyces antarcticus</name>
    <dbReference type="NCBI Taxonomy" id="329879"/>
    <lineage>
        <taxon>Eukaryota</taxon>
        <taxon>Fungi</taxon>
        <taxon>Dikarya</taxon>
        <taxon>Ascomycota</taxon>
        <taxon>Pezizomycotina</taxon>
        <taxon>Dothideomycetes</taxon>
        <taxon>Dothideomycetes incertae sedis</taxon>
        <taxon>Cryomyces</taxon>
    </lineage>
</organism>
<reference evidence="1 2" key="1">
    <citation type="submission" date="2023-08" db="EMBL/GenBank/DDBJ databases">
        <title>Black Yeasts Isolated from many extreme environments.</title>
        <authorList>
            <person name="Coleine C."/>
            <person name="Stajich J.E."/>
            <person name="Selbmann L."/>
        </authorList>
    </citation>
    <scope>NUCLEOTIDE SEQUENCE [LARGE SCALE GENOMIC DNA]</scope>
    <source>
        <strain evidence="1 2">CCFEE 536</strain>
    </source>
</reference>
<keyword evidence="2" id="KW-1185">Reference proteome</keyword>
<protein>
    <submittedName>
        <fullName evidence="1">Uncharacterized protein</fullName>
    </submittedName>
</protein>
<comment type="caution">
    <text evidence="1">The sequence shown here is derived from an EMBL/GenBank/DDBJ whole genome shotgun (WGS) entry which is preliminary data.</text>
</comment>
<feature type="non-terminal residue" evidence="1">
    <location>
        <position position="59"/>
    </location>
</feature>
<feature type="non-terminal residue" evidence="1">
    <location>
        <position position="1"/>
    </location>
</feature>
<proteinExistence type="predicted"/>
<accession>A0ABR0LSR1</accession>
<dbReference type="Proteomes" id="UP001357485">
    <property type="component" value="Unassembled WGS sequence"/>
</dbReference>
<sequence length="59" mass="6712">GMPYKFITAATFRSFDDACNTIKAARSRLNWAQRYVNPGACKDFNEVLAIGYFEEQSIN</sequence>
<evidence type="ECO:0000313" key="2">
    <source>
        <dbReference type="Proteomes" id="UP001357485"/>
    </source>
</evidence>
<name>A0ABR0LSR1_9PEZI</name>
<dbReference type="EMBL" id="JAVRRA010013000">
    <property type="protein sequence ID" value="KAK5235917.1"/>
    <property type="molecule type" value="Genomic_DNA"/>
</dbReference>
<gene>
    <name evidence="1" type="ORF">LTR16_012616</name>
</gene>
<evidence type="ECO:0000313" key="1">
    <source>
        <dbReference type="EMBL" id="KAK5235917.1"/>
    </source>
</evidence>